<proteinExistence type="predicted"/>
<feature type="region of interest" description="Disordered" evidence="1">
    <location>
        <begin position="98"/>
        <end position="117"/>
    </location>
</feature>
<evidence type="ECO:0000313" key="3">
    <source>
        <dbReference type="Proteomes" id="UP000231358"/>
    </source>
</evidence>
<name>A0A2G7FZ02_9EURO</name>
<organism evidence="2 3">
    <name type="scientific">Aspergillus arachidicola</name>
    <dbReference type="NCBI Taxonomy" id="656916"/>
    <lineage>
        <taxon>Eukaryota</taxon>
        <taxon>Fungi</taxon>
        <taxon>Dikarya</taxon>
        <taxon>Ascomycota</taxon>
        <taxon>Pezizomycotina</taxon>
        <taxon>Eurotiomycetes</taxon>
        <taxon>Eurotiomycetidae</taxon>
        <taxon>Eurotiales</taxon>
        <taxon>Aspergillaceae</taxon>
        <taxon>Aspergillus</taxon>
        <taxon>Aspergillus subgen. Circumdati</taxon>
    </lineage>
</organism>
<keyword evidence="3" id="KW-1185">Reference proteome</keyword>
<gene>
    <name evidence="2" type="ORF">AARAC_000681</name>
</gene>
<evidence type="ECO:0000313" key="2">
    <source>
        <dbReference type="EMBL" id="PIG85091.1"/>
    </source>
</evidence>
<dbReference type="EMBL" id="NEXV01000350">
    <property type="protein sequence ID" value="PIG85091.1"/>
    <property type="molecule type" value="Genomic_DNA"/>
</dbReference>
<reference evidence="2 3" key="1">
    <citation type="submission" date="2017-05" db="EMBL/GenBank/DDBJ databases">
        <title>Genome sequence for an aflatoxigenic pathogen of Argentinian peanut, Aspergillus arachidicola.</title>
        <authorList>
            <person name="Moore G."/>
            <person name="Beltz S.B."/>
            <person name="Mack B.M."/>
        </authorList>
    </citation>
    <scope>NUCLEOTIDE SEQUENCE [LARGE SCALE GENOMIC DNA]</scope>
    <source>
        <strain evidence="2 3">CBS 117610</strain>
    </source>
</reference>
<dbReference type="Proteomes" id="UP000231358">
    <property type="component" value="Unassembled WGS sequence"/>
</dbReference>
<evidence type="ECO:0000256" key="1">
    <source>
        <dbReference type="SAM" id="MobiDB-lite"/>
    </source>
</evidence>
<protein>
    <submittedName>
        <fullName evidence="2">Uncharacterized protein</fullName>
    </submittedName>
</protein>
<dbReference type="AlphaFoldDB" id="A0A2G7FZ02"/>
<accession>A0A2G7FZ02</accession>
<comment type="caution">
    <text evidence="2">The sequence shown here is derived from an EMBL/GenBank/DDBJ whole genome shotgun (WGS) entry which is preliminary data.</text>
</comment>
<sequence length="117" mass="13929">MVVIYVAARYDPFYKNTNTQWRSLHSHVKNGVFRMSWVLMPRLPEDVWCMGISMDPSWEGCDLGNPYLKEAVRRRALEEITAEYWEETPEQCILRTMNDDRYPPSISLRQRPRPDYG</sequence>